<protein>
    <recommendedName>
        <fullName evidence="4">DUF4238 domain-containing protein</fullName>
    </recommendedName>
</protein>
<dbReference type="Proteomes" id="UP000191285">
    <property type="component" value="Unassembled WGS sequence"/>
</dbReference>
<evidence type="ECO:0000313" key="3">
    <source>
        <dbReference type="Proteomes" id="UP000191285"/>
    </source>
</evidence>
<sequence>MAPSEQKHHFIPRFILRRFVPEDQPPAAPAAPIDKGRSPQRKQRRDFLVNKIDLERSVLTQRPVSTEFALVNMYRDPGFDENPYHLEKKLANLEGQVSSIVQRACDRFSQNLTLVLDRTELDRLRKFLFLMKYRNSGMFDRYNYDNVDQYQADDRERMISYMKASGFRKPRDVWFDNLRRFLDVEMDPARSWMHTLKAQMYPDDAMMMEIHIIWSFIAFCKPASSVDEFLLTQNAYCIFEGPSTIRMDPASQQVKSHSYTEYHNFAPLSPRLIIILRSHLLPSQGQDNEALREFRNQFAMFTQSQHLHPEKAKSILQDLPIQPCHTKYTEPDMRSSKSLRTSFRKTDKFEFQCFKISSRHTTLINNIFLEEAHVTSSVVYHSRESLKASLENYFKEATDGMKTIFKPFDRRSLYLNALEKILHGLESSVNCRKTILAPKILNYRVHMSLFVALEVAVELLQSEEVETLLPLPYLILKPGASKQNFWNDVEQAGLLMLLRIKVDRALNISPLTDSEKALVRENRQDFFMKFPTERLWLYLKISRNMNKFHSDDFTKRIAALDLKGVEDEFVSYIASESSPERRSILVFYTGTKTGTCLWLGDTSPSWAECTKYTDGGTKGPFDCTADDFKDAYSFIIRSGDFRLAGAGSADSGNCQDGFSSSETGCQVKHVRGFTPN</sequence>
<feature type="region of interest" description="Disordered" evidence="1">
    <location>
        <begin position="23"/>
        <end position="43"/>
    </location>
</feature>
<reference evidence="3" key="1">
    <citation type="journal article" date="2017" name="Nat. Microbiol.">
        <title>Global analysis of biosynthetic gene clusters reveals vast potential of secondary metabolite production in Penicillium species.</title>
        <authorList>
            <person name="Nielsen J.C."/>
            <person name="Grijseels S."/>
            <person name="Prigent S."/>
            <person name="Ji B."/>
            <person name="Dainat J."/>
            <person name="Nielsen K.F."/>
            <person name="Frisvad J.C."/>
            <person name="Workman M."/>
            <person name="Nielsen J."/>
        </authorList>
    </citation>
    <scope>NUCLEOTIDE SEQUENCE [LARGE SCALE GENOMIC DNA]</scope>
    <source>
        <strain evidence="3">IBT 24891</strain>
    </source>
</reference>
<proteinExistence type="predicted"/>
<gene>
    <name evidence="2" type="ORF">PENSTE_c020G03151</name>
</gene>
<name>A0A1V6SV76_9EURO</name>
<dbReference type="InterPro" id="IPR025332">
    <property type="entry name" value="DUF4238"/>
</dbReference>
<dbReference type="Pfam" id="PF14022">
    <property type="entry name" value="DUF4238"/>
    <property type="match status" value="1"/>
</dbReference>
<organism evidence="2 3">
    <name type="scientific">Penicillium steckii</name>
    <dbReference type="NCBI Taxonomy" id="303698"/>
    <lineage>
        <taxon>Eukaryota</taxon>
        <taxon>Fungi</taxon>
        <taxon>Dikarya</taxon>
        <taxon>Ascomycota</taxon>
        <taxon>Pezizomycotina</taxon>
        <taxon>Eurotiomycetes</taxon>
        <taxon>Eurotiomycetidae</taxon>
        <taxon>Eurotiales</taxon>
        <taxon>Aspergillaceae</taxon>
        <taxon>Penicillium</taxon>
    </lineage>
</organism>
<comment type="caution">
    <text evidence="2">The sequence shown here is derived from an EMBL/GenBank/DDBJ whole genome shotgun (WGS) entry which is preliminary data.</text>
</comment>
<evidence type="ECO:0000256" key="1">
    <source>
        <dbReference type="SAM" id="MobiDB-lite"/>
    </source>
</evidence>
<dbReference type="OrthoDB" id="5340163at2759"/>
<accession>A0A1V6SV76</accession>
<dbReference type="EMBL" id="MLKD01000020">
    <property type="protein sequence ID" value="OQE17644.1"/>
    <property type="molecule type" value="Genomic_DNA"/>
</dbReference>
<dbReference type="AlphaFoldDB" id="A0A1V6SV76"/>
<keyword evidence="3" id="KW-1185">Reference proteome</keyword>
<evidence type="ECO:0008006" key="4">
    <source>
        <dbReference type="Google" id="ProtNLM"/>
    </source>
</evidence>
<evidence type="ECO:0000313" key="2">
    <source>
        <dbReference type="EMBL" id="OQE17644.1"/>
    </source>
</evidence>